<dbReference type="PRINTS" id="PR00032">
    <property type="entry name" value="HTHARAC"/>
</dbReference>
<dbReference type="eggNOG" id="COG2207">
    <property type="taxonomic scope" value="Bacteria"/>
</dbReference>
<dbReference type="AlphaFoldDB" id="E6UF14"/>
<dbReference type="InterPro" id="IPR020449">
    <property type="entry name" value="Tscrpt_reg_AraC-type_HTH"/>
</dbReference>
<sequence>MKAYMLGWHSKHPADFYKDRPNGIHGMQILLLRSKARIGMGSNIYNVDNNTIFVVESCYPHALYGEGEEYVDDWIRFDLEDDDSEFIDSLGIVRNSPIHLNSDVVSELIRICVDVFGSDDTEKDATLRYLMKAIFMQIKSSSNPDDKCSHTQYESELENIRKAIYDDPSADWNIPQAAQKLNLSVSHFQRLYKQRYGIPCTKDILTSRMEYAKQLLTTTDLSVIEVSEKCGYPDYSYFSKVFQKYACVSPSKYRKNNV</sequence>
<dbReference type="PROSITE" id="PS01124">
    <property type="entry name" value="HTH_ARAC_FAMILY_2"/>
    <property type="match status" value="1"/>
</dbReference>
<protein>
    <submittedName>
        <fullName evidence="5">Transcriptional regulator, AraC family</fullName>
    </submittedName>
</protein>
<dbReference type="Pfam" id="PF12833">
    <property type="entry name" value="HTH_18"/>
    <property type="match status" value="1"/>
</dbReference>
<evidence type="ECO:0000259" key="4">
    <source>
        <dbReference type="PROSITE" id="PS01124"/>
    </source>
</evidence>
<dbReference type="SUPFAM" id="SSF46689">
    <property type="entry name" value="Homeodomain-like"/>
    <property type="match status" value="2"/>
</dbReference>
<reference evidence="5 6" key="1">
    <citation type="journal article" date="2011" name="J. Bacteriol.">
        <title>Complete genome of the cellulolytic ruminal bacterium Ruminococcus albus 7.</title>
        <authorList>
            <person name="Suen G."/>
            <person name="Stevenson D.M."/>
            <person name="Bruce D.C."/>
            <person name="Chertkov O."/>
            <person name="Copeland A."/>
            <person name="Cheng J.F."/>
            <person name="Detter C."/>
            <person name="Detter J.C."/>
            <person name="Goodwin L.A."/>
            <person name="Han C.S."/>
            <person name="Hauser L.J."/>
            <person name="Ivanova N.N."/>
            <person name="Kyrpides N.C."/>
            <person name="Land M.L."/>
            <person name="Lapidus A."/>
            <person name="Lucas S."/>
            <person name="Ovchinnikova G."/>
            <person name="Pitluck S."/>
            <person name="Tapia R."/>
            <person name="Woyke T."/>
            <person name="Boyum J."/>
            <person name="Mead D."/>
            <person name="Weimer P.J."/>
        </authorList>
    </citation>
    <scope>NUCLEOTIDE SEQUENCE [LARGE SCALE GENOMIC DNA]</scope>
    <source>
        <strain evidence="6">ATCC 27210 / DSM 20455 / JCM 14654 / NCDO 2250 / 7</strain>
    </source>
</reference>
<proteinExistence type="predicted"/>
<organism evidence="5 6">
    <name type="scientific">Ruminococcus albus (strain ATCC 27210 / DSM 20455 / JCM 14654 / NCDO 2250 / 7)</name>
    <dbReference type="NCBI Taxonomy" id="697329"/>
    <lineage>
        <taxon>Bacteria</taxon>
        <taxon>Bacillati</taxon>
        <taxon>Bacillota</taxon>
        <taxon>Clostridia</taxon>
        <taxon>Eubacteriales</taxon>
        <taxon>Oscillospiraceae</taxon>
        <taxon>Ruminococcus</taxon>
    </lineage>
</organism>
<dbReference type="OrthoDB" id="9778008at2"/>
<keyword evidence="2" id="KW-0238">DNA-binding</keyword>
<keyword evidence="3" id="KW-0804">Transcription</keyword>
<accession>E6UF14</accession>
<name>E6UF14_RUMA7</name>
<dbReference type="Gene3D" id="1.10.10.60">
    <property type="entry name" value="Homeodomain-like"/>
    <property type="match status" value="2"/>
</dbReference>
<dbReference type="GO" id="GO:0043565">
    <property type="term" value="F:sequence-specific DNA binding"/>
    <property type="evidence" value="ECO:0007669"/>
    <property type="project" value="InterPro"/>
</dbReference>
<dbReference type="EMBL" id="CP002403">
    <property type="protein sequence ID" value="ADU23013.1"/>
    <property type="molecule type" value="Genomic_DNA"/>
</dbReference>
<dbReference type="RefSeq" id="WP_013499142.1">
    <property type="nucleotide sequence ID" value="NC_014833.1"/>
</dbReference>
<dbReference type="PANTHER" id="PTHR43280">
    <property type="entry name" value="ARAC-FAMILY TRANSCRIPTIONAL REGULATOR"/>
    <property type="match status" value="1"/>
</dbReference>
<dbReference type="STRING" id="697329.Rumal_2538"/>
<dbReference type="InterPro" id="IPR018060">
    <property type="entry name" value="HTH_AraC"/>
</dbReference>
<evidence type="ECO:0000313" key="6">
    <source>
        <dbReference type="Proteomes" id="UP000006919"/>
    </source>
</evidence>
<gene>
    <name evidence="5" type="ordered locus">Rumal_2538</name>
</gene>
<dbReference type="KEGG" id="ral:Rumal_2538"/>
<dbReference type="GO" id="GO:0003700">
    <property type="term" value="F:DNA-binding transcription factor activity"/>
    <property type="evidence" value="ECO:0007669"/>
    <property type="project" value="InterPro"/>
</dbReference>
<dbReference type="PANTHER" id="PTHR43280:SF28">
    <property type="entry name" value="HTH-TYPE TRANSCRIPTIONAL ACTIVATOR RHAS"/>
    <property type="match status" value="1"/>
</dbReference>
<evidence type="ECO:0000256" key="2">
    <source>
        <dbReference type="ARBA" id="ARBA00023125"/>
    </source>
</evidence>
<evidence type="ECO:0000256" key="3">
    <source>
        <dbReference type="ARBA" id="ARBA00023163"/>
    </source>
</evidence>
<evidence type="ECO:0000256" key="1">
    <source>
        <dbReference type="ARBA" id="ARBA00023015"/>
    </source>
</evidence>
<keyword evidence="1" id="KW-0805">Transcription regulation</keyword>
<feature type="domain" description="HTH araC/xylS-type" evidence="4">
    <location>
        <begin position="158"/>
        <end position="256"/>
    </location>
</feature>
<evidence type="ECO:0000313" key="5">
    <source>
        <dbReference type="EMBL" id="ADU23013.1"/>
    </source>
</evidence>
<dbReference type="SMART" id="SM00342">
    <property type="entry name" value="HTH_ARAC"/>
    <property type="match status" value="1"/>
</dbReference>
<dbReference type="HOGENOM" id="CLU_000445_88_6_9"/>
<dbReference type="Proteomes" id="UP000006919">
    <property type="component" value="Chromosome"/>
</dbReference>
<dbReference type="InterPro" id="IPR009057">
    <property type="entry name" value="Homeodomain-like_sf"/>
</dbReference>